<dbReference type="InterPro" id="IPR021052">
    <property type="entry name" value="HJURP_central_dom"/>
</dbReference>
<feature type="region of interest" description="Disordered" evidence="4">
    <location>
        <begin position="79"/>
        <end position="118"/>
    </location>
</feature>
<feature type="domain" description="Holliday junction regulator protein family C-terminal" evidence="6">
    <location>
        <begin position="535"/>
        <end position="594"/>
    </location>
</feature>
<dbReference type="VEuPathDB" id="HostDB:ENSCPOG00000004994"/>
<dbReference type="InParanoid" id="H0V4F5"/>
<evidence type="ECO:0000256" key="3">
    <source>
        <dbReference type="ARBA" id="ARBA00023242"/>
    </source>
</evidence>
<dbReference type="EMBL" id="AAKN02019307">
    <property type="status" value="NOT_ANNOTATED_CDS"/>
    <property type="molecule type" value="Genomic_DNA"/>
</dbReference>
<dbReference type="GO" id="GO:0003677">
    <property type="term" value="F:DNA binding"/>
    <property type="evidence" value="ECO:0007669"/>
    <property type="project" value="UniProtKB-KW"/>
</dbReference>
<reference evidence="7" key="2">
    <citation type="submission" date="2025-08" db="UniProtKB">
        <authorList>
            <consortium name="Ensembl"/>
        </authorList>
    </citation>
    <scope>IDENTIFICATION</scope>
    <source>
        <strain evidence="7">2N</strain>
    </source>
</reference>
<proteinExistence type="predicted"/>
<dbReference type="EMBL" id="AAKN02019308">
    <property type="status" value="NOT_ANNOTATED_CDS"/>
    <property type="molecule type" value="Genomic_DNA"/>
</dbReference>
<feature type="region of interest" description="Disordered" evidence="4">
    <location>
        <begin position="159"/>
        <end position="202"/>
    </location>
</feature>
<dbReference type="Ensembl" id="ENSCPOT00000005048.3">
    <property type="protein sequence ID" value="ENSCPOP00000004495.3"/>
    <property type="gene ID" value="ENSCPOG00000004994.4"/>
</dbReference>
<dbReference type="KEGG" id="cpoc:100718607"/>
<dbReference type="OMA" id="SFIAHSW"/>
<dbReference type="Gene3D" id="6.10.250.2320">
    <property type="match status" value="1"/>
</dbReference>
<dbReference type="OrthoDB" id="9948556at2759"/>
<reference evidence="7" key="3">
    <citation type="submission" date="2025-09" db="UniProtKB">
        <authorList>
            <consortium name="Ensembl"/>
        </authorList>
    </citation>
    <scope>IDENTIFICATION</scope>
    <source>
        <strain evidence="7">2N</strain>
    </source>
</reference>
<dbReference type="Bgee" id="ENSCPOG00000004994">
    <property type="expression patterns" value="Expressed in testis and 10 other cell types or tissues"/>
</dbReference>
<feature type="region of interest" description="Disordered" evidence="4">
    <location>
        <begin position="535"/>
        <end position="555"/>
    </location>
</feature>
<dbReference type="GeneID" id="100718607"/>
<protein>
    <recommendedName>
        <fullName evidence="9">Holliday junction recognition protein</fullName>
    </recommendedName>
</protein>
<feature type="domain" description="Holliday junction recognition protein HJURP central" evidence="5">
    <location>
        <begin position="258"/>
        <end position="372"/>
    </location>
</feature>
<reference evidence="8" key="1">
    <citation type="journal article" date="2011" name="Nature">
        <title>A high-resolution map of human evolutionary constraint using 29 mammals.</title>
        <authorList>
            <person name="Lindblad-Toh K."/>
            <person name="Garber M."/>
            <person name="Zuk O."/>
            <person name="Lin M.F."/>
            <person name="Parker B.J."/>
            <person name="Washietl S."/>
            <person name="Kheradpour P."/>
            <person name="Ernst J."/>
            <person name="Jordan G."/>
            <person name="Mauceli E."/>
            <person name="Ward L.D."/>
            <person name="Lowe C.B."/>
            <person name="Holloway A.K."/>
            <person name="Clamp M."/>
            <person name="Gnerre S."/>
            <person name="Alfoldi J."/>
            <person name="Beal K."/>
            <person name="Chang J."/>
            <person name="Clawson H."/>
            <person name="Cuff J."/>
            <person name="Di Palma F."/>
            <person name="Fitzgerald S."/>
            <person name="Flicek P."/>
            <person name="Guttman M."/>
            <person name="Hubisz M.J."/>
            <person name="Jaffe D.B."/>
            <person name="Jungreis I."/>
            <person name="Kent W.J."/>
            <person name="Kostka D."/>
            <person name="Lara M."/>
            <person name="Martins A.L."/>
            <person name="Massingham T."/>
            <person name="Moltke I."/>
            <person name="Raney B.J."/>
            <person name="Rasmussen M.D."/>
            <person name="Robinson J."/>
            <person name="Stark A."/>
            <person name="Vilella A.J."/>
            <person name="Wen J."/>
            <person name="Xie X."/>
            <person name="Zody M.C."/>
            <person name="Baldwin J."/>
            <person name="Bloom T."/>
            <person name="Chin C.W."/>
            <person name="Heiman D."/>
            <person name="Nicol R."/>
            <person name="Nusbaum C."/>
            <person name="Young S."/>
            <person name="Wilkinson J."/>
            <person name="Worley K.C."/>
            <person name="Kovar C.L."/>
            <person name="Muzny D.M."/>
            <person name="Gibbs R.A."/>
            <person name="Cree A."/>
            <person name="Dihn H.H."/>
            <person name="Fowler G."/>
            <person name="Jhangiani S."/>
            <person name="Joshi V."/>
            <person name="Lee S."/>
            <person name="Lewis L.R."/>
            <person name="Nazareth L.V."/>
            <person name="Okwuonu G."/>
            <person name="Santibanez J."/>
            <person name="Warren W.C."/>
            <person name="Mardis E.R."/>
            <person name="Weinstock G.M."/>
            <person name="Wilson R.K."/>
            <person name="Delehaunty K."/>
            <person name="Dooling D."/>
            <person name="Fronik C."/>
            <person name="Fulton L."/>
            <person name="Fulton B."/>
            <person name="Graves T."/>
            <person name="Minx P."/>
            <person name="Sodergren E."/>
            <person name="Birney E."/>
            <person name="Margulies E.H."/>
            <person name="Herrero J."/>
            <person name="Green E.D."/>
            <person name="Haussler D."/>
            <person name="Siepel A."/>
            <person name="Goldman N."/>
            <person name="Pollard K.S."/>
            <person name="Pedersen J.S."/>
            <person name="Lander E.S."/>
            <person name="Kellis M."/>
        </authorList>
    </citation>
    <scope>NUCLEOTIDE SEQUENCE [LARGE SCALE GENOMIC DNA]</scope>
    <source>
        <strain evidence="8">2N</strain>
    </source>
</reference>
<keyword evidence="8" id="KW-1185">Reference proteome</keyword>
<dbReference type="GeneTree" id="ENSGT00390000005575"/>
<sequence>MEVQALQGECPKEDTLVLKLRETRRRFQRRMQQLIAKYEHPFEDDPLVHMSTLTYKTPKGLRFWGGRLITETNQGQIQDALGNQGDEPLHPHSRVWGTDSGSSDTEVAASDQEDPSACALAPAVPQSPLKDDLRRKYLTQVDILLLGVEDFEGIEKGVRKDTTRTLGPSTASPAIPAPGSSSDDSTESLGSPVQPASSSTAGGPLYPCPADLTVVPRSNSPWFLETSSYSCLSSQSFKAADVCNATISDLYAGMLHSMSRLLSMKPACVISTKTFTMRHWGSRRRRPHRSWAQMNRTFSIGARHSRRHAKRRPYPEPQGERQTLRDCKNFLHKARHKKGVKLEKPLLEENKPQLPELDPSRKELPVVPRKSSSLTYLGNSARLDREKRLMTLKWLISPVKMVSQPRMLQGHAETRYSEIETRFNRLHRECCLSPRKHPRAAGCLDALDVYRSGCVSPGSPQALEAHRLRFPFSRAYPKSLSETFEHLDKRWVKVSRCPPKDSLASCSQSHLPQNTCISAPTSNLFQGHNAGALRKAASPSQAISAPGTDPLSRPKSSYAEIKARFDQLHQRILQMSPQQAKVPSHVGMCGNKASMGVWCQTGDSFRKLNLDPGFQGLTRSPWGSVTVEAHVSAGTAMKDPPDPAKRRRLWEPMVCGLQTWRTGHPIPAQLGRKSYASVCRPAQEKEEHNLQDKREK</sequence>
<evidence type="ECO:0000256" key="2">
    <source>
        <dbReference type="ARBA" id="ARBA00023125"/>
    </source>
</evidence>
<dbReference type="GO" id="GO:0034080">
    <property type="term" value="P:CENP-A containing chromatin assembly"/>
    <property type="evidence" value="ECO:0007669"/>
    <property type="project" value="TreeGrafter"/>
</dbReference>
<accession>H0V4F5</accession>
<evidence type="ECO:0000259" key="6">
    <source>
        <dbReference type="Pfam" id="PF12347"/>
    </source>
</evidence>
<dbReference type="eggNOG" id="ENOG502SJZT">
    <property type="taxonomic scope" value="Eukaryota"/>
</dbReference>
<keyword evidence="2" id="KW-0238">DNA-binding</keyword>
<evidence type="ECO:0000259" key="5">
    <source>
        <dbReference type="Pfam" id="PF12346"/>
    </source>
</evidence>
<dbReference type="HOGENOM" id="CLU_408789_0_0_1"/>
<gene>
    <name evidence="7" type="primary">Hjurp</name>
</gene>
<dbReference type="GO" id="GO:0005634">
    <property type="term" value="C:nucleus"/>
    <property type="evidence" value="ECO:0007669"/>
    <property type="project" value="UniProtKB-SubCell"/>
</dbReference>
<evidence type="ECO:0000256" key="4">
    <source>
        <dbReference type="SAM" id="MobiDB-lite"/>
    </source>
</evidence>
<evidence type="ECO:0000313" key="7">
    <source>
        <dbReference type="Ensembl" id="ENSCPOP00000004495.3"/>
    </source>
</evidence>
<dbReference type="AlphaFoldDB" id="H0V4F5"/>
<dbReference type="PANTHER" id="PTHR15992:SF5">
    <property type="entry name" value="HOLLIDAY JUNCTION RECOGNITION PROTEIN"/>
    <property type="match status" value="1"/>
</dbReference>
<dbReference type="InterPro" id="IPR022102">
    <property type="entry name" value="HJURP_C"/>
</dbReference>
<keyword evidence="3" id="KW-0539">Nucleus</keyword>
<dbReference type="STRING" id="10141.ENSCPOP00000004495"/>
<feature type="region of interest" description="Disordered" evidence="4">
    <location>
        <begin position="303"/>
        <end position="323"/>
    </location>
</feature>
<feature type="region of interest" description="Disordered" evidence="4">
    <location>
        <begin position="345"/>
        <end position="365"/>
    </location>
</feature>
<organism evidence="7 8">
    <name type="scientific">Cavia porcellus</name>
    <name type="common">Guinea pig</name>
    <dbReference type="NCBI Taxonomy" id="10141"/>
    <lineage>
        <taxon>Eukaryota</taxon>
        <taxon>Metazoa</taxon>
        <taxon>Chordata</taxon>
        <taxon>Craniata</taxon>
        <taxon>Vertebrata</taxon>
        <taxon>Euteleostomi</taxon>
        <taxon>Mammalia</taxon>
        <taxon>Eutheria</taxon>
        <taxon>Euarchontoglires</taxon>
        <taxon>Glires</taxon>
        <taxon>Rodentia</taxon>
        <taxon>Hystricomorpha</taxon>
        <taxon>Caviidae</taxon>
        <taxon>Cavia</taxon>
    </lineage>
</organism>
<dbReference type="Pfam" id="PF12346">
    <property type="entry name" value="HJURP_mid"/>
    <property type="match status" value="1"/>
</dbReference>
<evidence type="ECO:0008006" key="9">
    <source>
        <dbReference type="Google" id="ProtNLM"/>
    </source>
</evidence>
<dbReference type="Pfam" id="PF12347">
    <property type="entry name" value="HJURP_C"/>
    <property type="match status" value="2"/>
</dbReference>
<dbReference type="CTD" id="55355"/>
<dbReference type="Proteomes" id="UP000005447">
    <property type="component" value="Unassembled WGS sequence"/>
</dbReference>
<feature type="compositionally biased region" description="Basic residues" evidence="4">
    <location>
        <begin position="303"/>
        <end position="312"/>
    </location>
</feature>
<feature type="domain" description="Holliday junction regulator protein family C-terminal" evidence="6">
    <location>
        <begin position="394"/>
        <end position="446"/>
    </location>
</feature>
<evidence type="ECO:0000313" key="8">
    <source>
        <dbReference type="Proteomes" id="UP000005447"/>
    </source>
</evidence>
<feature type="compositionally biased region" description="Low complexity" evidence="4">
    <location>
        <begin position="167"/>
        <end position="191"/>
    </location>
</feature>
<comment type="subcellular location">
    <subcellularLocation>
        <location evidence="1">Nucleus</location>
    </subcellularLocation>
</comment>
<evidence type="ECO:0000256" key="1">
    <source>
        <dbReference type="ARBA" id="ARBA00004123"/>
    </source>
</evidence>
<name>H0V4F5_CAVPO</name>
<dbReference type="GO" id="GO:0042393">
    <property type="term" value="F:histone binding"/>
    <property type="evidence" value="ECO:0007669"/>
    <property type="project" value="TreeGrafter"/>
</dbReference>
<dbReference type="PANTHER" id="PTHR15992">
    <property type="entry name" value="HOLLIDAY JUNCTION RECOGNITION PROTEIN"/>
    <property type="match status" value="1"/>
</dbReference>
<dbReference type="FunCoup" id="H0V4F5">
    <property type="interactions" value="309"/>
</dbReference>
<dbReference type="GO" id="GO:0000775">
    <property type="term" value="C:chromosome, centromeric region"/>
    <property type="evidence" value="ECO:0007669"/>
    <property type="project" value="TreeGrafter"/>
</dbReference>